<dbReference type="AlphaFoldDB" id="A0A0A9BDJ2"/>
<reference evidence="1" key="2">
    <citation type="journal article" date="2015" name="Data Brief">
        <title>Shoot transcriptome of the giant reed, Arundo donax.</title>
        <authorList>
            <person name="Barrero R.A."/>
            <person name="Guerrero F.D."/>
            <person name="Moolhuijzen P."/>
            <person name="Goolsby J.A."/>
            <person name="Tidwell J."/>
            <person name="Bellgard S.E."/>
            <person name="Bellgard M.I."/>
        </authorList>
    </citation>
    <scope>NUCLEOTIDE SEQUENCE</scope>
    <source>
        <tissue evidence="1">Shoot tissue taken approximately 20 cm above the soil surface</tissue>
    </source>
</reference>
<evidence type="ECO:0000313" key="1">
    <source>
        <dbReference type="EMBL" id="JAD60203.1"/>
    </source>
</evidence>
<sequence length="46" mass="5279">MFPMFQFSQFNLLKIPCGQKKNLRSRLLVSAPASLIIVTFFSLKDC</sequence>
<name>A0A0A9BDJ2_ARUDO</name>
<dbReference type="EMBL" id="GBRH01237692">
    <property type="protein sequence ID" value="JAD60203.1"/>
    <property type="molecule type" value="Transcribed_RNA"/>
</dbReference>
<organism evidence="1">
    <name type="scientific">Arundo donax</name>
    <name type="common">Giant reed</name>
    <name type="synonym">Donax arundinaceus</name>
    <dbReference type="NCBI Taxonomy" id="35708"/>
    <lineage>
        <taxon>Eukaryota</taxon>
        <taxon>Viridiplantae</taxon>
        <taxon>Streptophyta</taxon>
        <taxon>Embryophyta</taxon>
        <taxon>Tracheophyta</taxon>
        <taxon>Spermatophyta</taxon>
        <taxon>Magnoliopsida</taxon>
        <taxon>Liliopsida</taxon>
        <taxon>Poales</taxon>
        <taxon>Poaceae</taxon>
        <taxon>PACMAD clade</taxon>
        <taxon>Arundinoideae</taxon>
        <taxon>Arundineae</taxon>
        <taxon>Arundo</taxon>
    </lineage>
</organism>
<accession>A0A0A9BDJ2</accession>
<proteinExistence type="predicted"/>
<reference evidence="1" key="1">
    <citation type="submission" date="2014-09" db="EMBL/GenBank/DDBJ databases">
        <authorList>
            <person name="Magalhaes I.L.F."/>
            <person name="Oliveira U."/>
            <person name="Santos F.R."/>
            <person name="Vidigal T.H.D.A."/>
            <person name="Brescovit A.D."/>
            <person name="Santos A.J."/>
        </authorList>
    </citation>
    <scope>NUCLEOTIDE SEQUENCE</scope>
    <source>
        <tissue evidence="1">Shoot tissue taken approximately 20 cm above the soil surface</tissue>
    </source>
</reference>
<protein>
    <submittedName>
        <fullName evidence="1">Uncharacterized protein</fullName>
    </submittedName>
</protein>